<proteinExistence type="predicted"/>
<reference evidence="4" key="1">
    <citation type="journal article" date="2019" name="Int. J. Syst. Evol. Microbiol.">
        <title>The Global Catalogue of Microorganisms (GCM) 10K type strain sequencing project: providing services to taxonomists for standard genome sequencing and annotation.</title>
        <authorList>
            <consortium name="The Broad Institute Genomics Platform"/>
            <consortium name="The Broad Institute Genome Sequencing Center for Infectious Disease"/>
            <person name="Wu L."/>
            <person name="Ma J."/>
        </authorList>
    </citation>
    <scope>NUCLEOTIDE SEQUENCE [LARGE SCALE GENOMIC DNA]</scope>
    <source>
        <strain evidence="4">KCTC 32239</strain>
    </source>
</reference>
<evidence type="ECO:0000256" key="1">
    <source>
        <dbReference type="ARBA" id="ARBA00022857"/>
    </source>
</evidence>
<name>A0ABQ3AT25_9GAMM</name>
<dbReference type="InterPro" id="IPR045017">
    <property type="entry name" value="DECR2-like"/>
</dbReference>
<dbReference type="Pfam" id="PF13561">
    <property type="entry name" value="adh_short_C2"/>
    <property type="match status" value="1"/>
</dbReference>
<dbReference type="EMBL" id="BMYZ01000001">
    <property type="protein sequence ID" value="GGY65116.1"/>
    <property type="molecule type" value="Genomic_DNA"/>
</dbReference>
<sequence>MNSPFNFQNKNVLVVGGTSGINRGIAENFAKAGARVAVVSRSQDKVDDTIASLKQHGAADAKGFAADVREAEAIKNGVKELHATWGNFDVVVSGAAGNFPALATGMSANGFKSVVEIDLLGTFHVMQAVYPFLTKPGASIINISAPQAFVPMVGQSHVCAAKAGVDMITKSLCLEWGGEGVRINSIIPGPIDNTEGMKRLAPTEGIRKAVIKSVPLQRMGSTDDIANACLFLASDYAAYISGAIIPVDGGWAQGGAALVGASLAEMLKGR</sequence>
<dbReference type="SUPFAM" id="SSF51735">
    <property type="entry name" value="NAD(P)-binding Rossmann-fold domains"/>
    <property type="match status" value="1"/>
</dbReference>
<dbReference type="CDD" id="cd05369">
    <property type="entry name" value="TER_DECR_SDR_a"/>
    <property type="match status" value="1"/>
</dbReference>
<keyword evidence="2" id="KW-0560">Oxidoreductase</keyword>
<evidence type="ECO:0000313" key="3">
    <source>
        <dbReference type="EMBL" id="GGY65116.1"/>
    </source>
</evidence>
<dbReference type="PRINTS" id="PR00081">
    <property type="entry name" value="GDHRDH"/>
</dbReference>
<dbReference type="Proteomes" id="UP000619761">
    <property type="component" value="Unassembled WGS sequence"/>
</dbReference>
<dbReference type="InterPro" id="IPR036291">
    <property type="entry name" value="NAD(P)-bd_dom_sf"/>
</dbReference>
<dbReference type="Gene3D" id="3.40.50.720">
    <property type="entry name" value="NAD(P)-binding Rossmann-like Domain"/>
    <property type="match status" value="1"/>
</dbReference>
<dbReference type="NCBIfam" id="NF005752">
    <property type="entry name" value="PRK07576.1"/>
    <property type="match status" value="1"/>
</dbReference>
<keyword evidence="4" id="KW-1185">Reference proteome</keyword>
<dbReference type="RefSeq" id="WP_189415993.1">
    <property type="nucleotide sequence ID" value="NZ_BMYZ01000001.1"/>
</dbReference>
<accession>A0ABQ3AT25</accession>
<keyword evidence="1" id="KW-0521">NADP</keyword>
<comment type="caution">
    <text evidence="3">The sequence shown here is derived from an EMBL/GenBank/DDBJ whole genome shotgun (WGS) entry which is preliminary data.</text>
</comment>
<evidence type="ECO:0000256" key="2">
    <source>
        <dbReference type="ARBA" id="ARBA00023002"/>
    </source>
</evidence>
<evidence type="ECO:0000313" key="4">
    <source>
        <dbReference type="Proteomes" id="UP000619761"/>
    </source>
</evidence>
<dbReference type="InterPro" id="IPR002347">
    <property type="entry name" value="SDR_fam"/>
</dbReference>
<gene>
    <name evidence="3" type="ORF">GCM10011613_06200</name>
</gene>
<protein>
    <submittedName>
        <fullName evidence="3">Short-chain dehydrogenase</fullName>
    </submittedName>
</protein>
<dbReference type="PANTHER" id="PTHR43296">
    <property type="entry name" value="PEROXISOMAL 2,4-DIENOYL-COA REDUCTASE"/>
    <property type="match status" value="1"/>
</dbReference>
<organism evidence="3 4">
    <name type="scientific">Cellvibrio zantedeschiae</name>
    <dbReference type="NCBI Taxonomy" id="1237077"/>
    <lineage>
        <taxon>Bacteria</taxon>
        <taxon>Pseudomonadati</taxon>
        <taxon>Pseudomonadota</taxon>
        <taxon>Gammaproteobacteria</taxon>
        <taxon>Cellvibrionales</taxon>
        <taxon>Cellvibrionaceae</taxon>
        <taxon>Cellvibrio</taxon>
    </lineage>
</organism>
<dbReference type="PANTHER" id="PTHR43296:SF2">
    <property type="entry name" value="PEROXISOMAL 2,4-DIENOYL-COA REDUCTASE [(3E)-ENOYL-COA-PRODUCING]"/>
    <property type="match status" value="1"/>
</dbReference>